<keyword evidence="3" id="KW-1185">Reference proteome</keyword>
<dbReference type="InterPro" id="IPR016024">
    <property type="entry name" value="ARM-type_fold"/>
</dbReference>
<dbReference type="Proteomes" id="UP000052978">
    <property type="component" value="Unassembled WGS sequence"/>
</dbReference>
<dbReference type="GO" id="GO:0030488">
    <property type="term" value="P:tRNA methylation"/>
    <property type="evidence" value="ECO:0007669"/>
    <property type="project" value="TreeGrafter"/>
</dbReference>
<dbReference type="PANTHER" id="PTHR12029">
    <property type="entry name" value="RNA METHYLTRANSFERASE"/>
    <property type="match status" value="1"/>
</dbReference>
<evidence type="ECO:0000313" key="3">
    <source>
        <dbReference type="Proteomes" id="UP000052978"/>
    </source>
</evidence>
<feature type="compositionally biased region" description="Low complexity" evidence="1">
    <location>
        <begin position="472"/>
        <end position="485"/>
    </location>
</feature>
<gene>
    <name evidence="2" type="ORF">D623_10010313</name>
</gene>
<evidence type="ECO:0000256" key="1">
    <source>
        <dbReference type="SAM" id="MobiDB-lite"/>
    </source>
</evidence>
<feature type="non-terminal residue" evidence="2">
    <location>
        <position position="1"/>
    </location>
</feature>
<name>S7NI43_MYOBR</name>
<sequence length="912" mass="102085">TGPSLFWWSEEKKEELLKFWENYILVMETLEGNQIHVIKPVLPKLNSLFEYAVSEETGRWLLHPSWHLCVYKRMLESENKILAKEGVTHFLQLYETKVLPFSPELSEALASVPRCKALGLEGLLALRGVLQCTMATHQILLRGAAQCHLLHAAMNLVDVEEVSLSDISAFLTSLRQEESLGRGTALWTELCDWLRVNESCFGRPSTCGSLGLQETCSLNAYVKSLVQEYITSPAWETGENGRMPDWAEAKLVALMVLLAVDVEGRKVQHSERQRTQNVLRLFLEPLLDALAKLGSNAYLPLRKTDRCLQALVTLLRTCSPKGAGARDDEVSPLLQDFVVSATESISSFLLRRLTMNELSSVADLDRCHLYLQVFAELAGLPGKRGERGSPVLRIIAPLRNASIRHLQDTDSGLVPTLGRQVQRAVSMAALAAVCEALDQTPELQLDPPDAGPTEQLLAALPLNQRLQKPQPEEQSSLLEESSSSPGWGRIAAQYIHDQWACLAFLLKKHRALPPTSEGALLDPVLPALQTPARTLQAALAALTVLPTDRVLPVFRCMKLLVPQLLASSESVCIEAFDMAWKIISTLSNTQLVFWSNLKAFVQFVFDTKVLSIAAKTKGQAYFKIKEIMHQMIEMSAVKTGVFNTLITHCCRSWVVPAPEVPQGSLSNAADYSELLLEACVFGTVFRRDQSTKREDHYVRVCAVKFLCLLDDSNVSHKAFMEDLAIKLLEKEALVSSSRTRCYVNSQQHRVQNRVWQILLVLFPRFDQNFLNRIIDKILQAGFINNQASIKYYIEWIIILILHKFPQFLPKFWDCFSCGEEHLKTSICTFLSVLSHLDIITQNLPEKRLALKQALVIALQWGFSHNFSVRLYALVALNKAWGMCKTLRMGELDALASVIESSLSQVESTPGAG</sequence>
<keyword evidence="2" id="KW-0808">Transferase</keyword>
<dbReference type="GO" id="GO:0016423">
    <property type="term" value="F:tRNA (guanine) methyltransferase activity"/>
    <property type="evidence" value="ECO:0007669"/>
    <property type="project" value="TreeGrafter"/>
</dbReference>
<protein>
    <submittedName>
        <fullName evidence="2">Putative methyltransferase TARBP1</fullName>
    </submittedName>
</protein>
<feature type="region of interest" description="Disordered" evidence="1">
    <location>
        <begin position="464"/>
        <end position="485"/>
    </location>
</feature>
<reference evidence="2 3" key="1">
    <citation type="journal article" date="2013" name="Nat. Commun.">
        <title>Genome analysis reveals insights into physiology and longevity of the Brandt's bat Myotis brandtii.</title>
        <authorList>
            <person name="Seim I."/>
            <person name="Fang X."/>
            <person name="Xiong Z."/>
            <person name="Lobanov A.V."/>
            <person name="Huang Z."/>
            <person name="Ma S."/>
            <person name="Feng Y."/>
            <person name="Turanov A.A."/>
            <person name="Zhu Y."/>
            <person name="Lenz T.L."/>
            <person name="Gerashchenko M.V."/>
            <person name="Fan D."/>
            <person name="Hee Yim S."/>
            <person name="Yao X."/>
            <person name="Jordan D."/>
            <person name="Xiong Y."/>
            <person name="Ma Y."/>
            <person name="Lyapunov A.N."/>
            <person name="Chen G."/>
            <person name="Kulakova O.I."/>
            <person name="Sun Y."/>
            <person name="Lee S.G."/>
            <person name="Bronson R.T."/>
            <person name="Moskalev A.A."/>
            <person name="Sunyaev S.R."/>
            <person name="Zhang G."/>
            <person name="Krogh A."/>
            <person name="Wang J."/>
            <person name="Gladyshev V.N."/>
        </authorList>
    </citation>
    <scope>NUCLEOTIDE SEQUENCE [LARGE SCALE GENOMIC DNA]</scope>
</reference>
<dbReference type="InterPro" id="IPR045330">
    <property type="entry name" value="TRM3/TARBP1"/>
</dbReference>
<accession>S7NI43</accession>
<organism evidence="2 3">
    <name type="scientific">Myotis brandtii</name>
    <name type="common">Brandt's bat</name>
    <dbReference type="NCBI Taxonomy" id="109478"/>
    <lineage>
        <taxon>Eukaryota</taxon>
        <taxon>Metazoa</taxon>
        <taxon>Chordata</taxon>
        <taxon>Craniata</taxon>
        <taxon>Vertebrata</taxon>
        <taxon>Euteleostomi</taxon>
        <taxon>Mammalia</taxon>
        <taxon>Eutheria</taxon>
        <taxon>Laurasiatheria</taxon>
        <taxon>Chiroptera</taxon>
        <taxon>Yangochiroptera</taxon>
        <taxon>Vespertilionidae</taxon>
        <taxon>Myotis</taxon>
    </lineage>
</organism>
<proteinExistence type="predicted"/>
<dbReference type="eggNOG" id="KOG0839">
    <property type="taxonomic scope" value="Eukaryota"/>
</dbReference>
<dbReference type="EMBL" id="KE164339">
    <property type="protein sequence ID" value="EPQ17139.1"/>
    <property type="molecule type" value="Genomic_DNA"/>
</dbReference>
<dbReference type="SUPFAM" id="SSF48371">
    <property type="entry name" value="ARM repeat"/>
    <property type="match status" value="1"/>
</dbReference>
<dbReference type="PANTHER" id="PTHR12029:SF11">
    <property type="entry name" value="METHYLTRANSFERASE TARBP1-RELATED"/>
    <property type="match status" value="1"/>
</dbReference>
<dbReference type="AlphaFoldDB" id="S7NI43"/>
<keyword evidence="2" id="KW-0489">Methyltransferase</keyword>
<evidence type="ECO:0000313" key="2">
    <source>
        <dbReference type="EMBL" id="EPQ17139.1"/>
    </source>
</evidence>